<feature type="region of interest" description="Disordered" evidence="4">
    <location>
        <begin position="145"/>
        <end position="166"/>
    </location>
</feature>
<dbReference type="SUPFAM" id="SSF50891">
    <property type="entry name" value="Cyclophilin-like"/>
    <property type="match status" value="1"/>
</dbReference>
<dbReference type="Proteomes" id="UP000228531">
    <property type="component" value="Unassembled WGS sequence"/>
</dbReference>
<evidence type="ECO:0000256" key="2">
    <source>
        <dbReference type="ARBA" id="ARBA00022801"/>
    </source>
</evidence>
<evidence type="ECO:0000256" key="3">
    <source>
        <dbReference type="ARBA" id="ARBA00022840"/>
    </source>
</evidence>
<evidence type="ECO:0000313" key="6">
    <source>
        <dbReference type="EMBL" id="PJI86487.1"/>
    </source>
</evidence>
<keyword evidence="3" id="KW-0067">ATP-binding</keyword>
<evidence type="ECO:0000313" key="7">
    <source>
        <dbReference type="Proteomes" id="UP000228531"/>
    </source>
</evidence>
<proteinExistence type="predicted"/>
<sequence length="339" mass="35287">MPTLTIHKAGPGLTVQDLGRPGWKAQGLSTGGAADPLALLESAAVLGVKPSDAVIEMMGFGGTFSMDEDMRIALTGAVMQADIDGEAVAHNTTHVLPAGAKLIIRAASKGVYGYLRFAGGIATAPIMGSRATHLTAGIGKRLEAGDTLPLGSDPDPSGAPQKLPKTDRFAGGTIRIMPGPQTDFFRKEAQRAFCAAQFRRGQSGNRQGIKLEHKGNIFGTSSGLTHVSDLIVPGDIQITGAGVSYILLAECQTIGGYPRIGNVIPADLPKIAQAPPGTPLQFQFLTLAEADATATAQTDQLHALTKSCQPLIRDPHDIADLLGYQLISGATPGDDLERP</sequence>
<dbReference type="GO" id="GO:0005524">
    <property type="term" value="F:ATP binding"/>
    <property type="evidence" value="ECO:0007669"/>
    <property type="project" value="UniProtKB-KW"/>
</dbReference>
<reference evidence="6 7" key="1">
    <citation type="submission" date="2017-11" db="EMBL/GenBank/DDBJ databases">
        <title>Genomic Encyclopedia of Archaeal and Bacterial Type Strains, Phase II (KMG-II): From Individual Species to Whole Genera.</title>
        <authorList>
            <person name="Goeker M."/>
        </authorList>
    </citation>
    <scope>NUCLEOTIDE SEQUENCE [LARGE SCALE GENOMIC DNA]</scope>
    <source>
        <strain evidence="6 7">DSM 29128</strain>
    </source>
</reference>
<evidence type="ECO:0000256" key="4">
    <source>
        <dbReference type="SAM" id="MobiDB-lite"/>
    </source>
</evidence>
<evidence type="ECO:0000259" key="5">
    <source>
        <dbReference type="SMART" id="SM00797"/>
    </source>
</evidence>
<dbReference type="AlphaFoldDB" id="A0A2M8W6C9"/>
<dbReference type="RefSeq" id="WP_100368762.1">
    <property type="nucleotide sequence ID" value="NZ_PGTY01000002.1"/>
</dbReference>
<protein>
    <submittedName>
        <fullName evidence="6">Allophanate hydrolase</fullName>
    </submittedName>
</protein>
<dbReference type="InterPro" id="IPR029000">
    <property type="entry name" value="Cyclophilin-like_dom_sf"/>
</dbReference>
<organism evidence="6 7">
    <name type="scientific">Yoonia maricola</name>
    <dbReference type="NCBI Taxonomy" id="420999"/>
    <lineage>
        <taxon>Bacteria</taxon>
        <taxon>Pseudomonadati</taxon>
        <taxon>Pseudomonadota</taxon>
        <taxon>Alphaproteobacteria</taxon>
        <taxon>Rhodobacterales</taxon>
        <taxon>Paracoccaceae</taxon>
        <taxon>Yoonia</taxon>
    </lineage>
</organism>
<gene>
    <name evidence="6" type="ORF">BC777_2857</name>
</gene>
<dbReference type="Pfam" id="PF02626">
    <property type="entry name" value="CT_A_B"/>
    <property type="match status" value="1"/>
</dbReference>
<dbReference type="InterPro" id="IPR052708">
    <property type="entry name" value="PxpC"/>
</dbReference>
<dbReference type="PANTHER" id="PTHR43309:SF5">
    <property type="entry name" value="5-OXOPROLINASE SUBUNIT C"/>
    <property type="match status" value="1"/>
</dbReference>
<keyword evidence="1" id="KW-0547">Nucleotide-binding</keyword>
<dbReference type="InterPro" id="IPR003778">
    <property type="entry name" value="CT_A_B"/>
</dbReference>
<feature type="domain" description="Carboxyltransferase" evidence="5">
    <location>
        <begin position="25"/>
        <end position="301"/>
    </location>
</feature>
<dbReference type="SMART" id="SM00797">
    <property type="entry name" value="AHS2"/>
    <property type="match status" value="1"/>
</dbReference>
<dbReference type="Gene3D" id="2.40.100.10">
    <property type="entry name" value="Cyclophilin-like"/>
    <property type="match status" value="1"/>
</dbReference>
<evidence type="ECO:0000256" key="1">
    <source>
        <dbReference type="ARBA" id="ARBA00022741"/>
    </source>
</evidence>
<dbReference type="GO" id="GO:0016787">
    <property type="term" value="F:hydrolase activity"/>
    <property type="evidence" value="ECO:0007669"/>
    <property type="project" value="UniProtKB-KW"/>
</dbReference>
<dbReference type="OrthoDB" id="9768696at2"/>
<keyword evidence="2 6" id="KW-0378">Hydrolase</keyword>
<accession>A0A2M8W6C9</accession>
<dbReference type="PANTHER" id="PTHR43309">
    <property type="entry name" value="5-OXOPROLINASE SUBUNIT C"/>
    <property type="match status" value="1"/>
</dbReference>
<comment type="caution">
    <text evidence="6">The sequence shown here is derived from an EMBL/GenBank/DDBJ whole genome shotgun (WGS) entry which is preliminary data.</text>
</comment>
<dbReference type="EMBL" id="PGTY01000002">
    <property type="protein sequence ID" value="PJI86487.1"/>
    <property type="molecule type" value="Genomic_DNA"/>
</dbReference>
<name>A0A2M8W6C9_9RHOB</name>
<keyword evidence="7" id="KW-1185">Reference proteome</keyword>